<sequence length="453" mass="51840">MKPVVKFLRSNGIVCVIYLDDILIISKTVEAANKDCQTTKSLLESLGFLLNLKKSVLVPSQICTFLGFVYNSVSFRVYLPMQKKTLILLQITKLLSKGRCSILSLAELIGRFVAACPTVKYGWVHLKILERKKYLALRSNNHVYESSLLISNSMKSELNWWYNTLSQNIGRPIVVDTDFALEMYTDASLTGWGARCLNEVTHGFWNVDDSKKHINYLELLAVFNALRSFASDYFNCSILLRVDNVTAIACINRMGSVKFRSLNNITRQIWLWCENRNIFIVASYINTKENIHADRESRSTLINTEYELSISAFQEICRCFGTPTIDLFATQLNAKCIRYISWKPDPNSINVDAFTVSWKGEFFYAFPPFSLITKCLQKIIAEGAQGIVVVPCWNTQPWYSVFHKLLITKPLVFAPNQTLLSSPFRKHHPLWQSLSLEVGILSGRLFREEVFQQ</sequence>
<proteinExistence type="predicted"/>
<dbReference type="GO" id="GO:0003676">
    <property type="term" value="F:nucleic acid binding"/>
    <property type="evidence" value="ECO:0007669"/>
    <property type="project" value="InterPro"/>
</dbReference>
<evidence type="ECO:0000259" key="1">
    <source>
        <dbReference type="PROSITE" id="PS50878"/>
    </source>
</evidence>
<dbReference type="GO" id="GO:0071897">
    <property type="term" value="P:DNA biosynthetic process"/>
    <property type="evidence" value="ECO:0007669"/>
    <property type="project" value="UniProtKB-ARBA"/>
</dbReference>
<organism evidence="2 3">
    <name type="scientific">Sitophilus oryzae</name>
    <name type="common">Rice weevil</name>
    <name type="synonym">Curculio oryzae</name>
    <dbReference type="NCBI Taxonomy" id="7048"/>
    <lineage>
        <taxon>Eukaryota</taxon>
        <taxon>Metazoa</taxon>
        <taxon>Ecdysozoa</taxon>
        <taxon>Arthropoda</taxon>
        <taxon>Hexapoda</taxon>
        <taxon>Insecta</taxon>
        <taxon>Pterygota</taxon>
        <taxon>Neoptera</taxon>
        <taxon>Endopterygota</taxon>
        <taxon>Coleoptera</taxon>
        <taxon>Polyphaga</taxon>
        <taxon>Cucujiformia</taxon>
        <taxon>Curculionidae</taxon>
        <taxon>Dryophthorinae</taxon>
        <taxon>Sitophilus</taxon>
    </lineage>
</organism>
<dbReference type="RefSeq" id="XP_030765624.1">
    <property type="nucleotide sequence ID" value="XM_030909764.1"/>
</dbReference>
<dbReference type="PROSITE" id="PS50878">
    <property type="entry name" value="RT_POL"/>
    <property type="match status" value="1"/>
</dbReference>
<dbReference type="Gene3D" id="3.30.70.270">
    <property type="match status" value="1"/>
</dbReference>
<dbReference type="Proteomes" id="UP000504635">
    <property type="component" value="Unplaced"/>
</dbReference>
<dbReference type="PANTHER" id="PTHR33050">
    <property type="entry name" value="REVERSE TRANSCRIPTASE DOMAIN-CONTAINING PROTEIN"/>
    <property type="match status" value="1"/>
</dbReference>
<gene>
    <name evidence="3" type="primary">LOC115889704</name>
</gene>
<dbReference type="PANTHER" id="PTHR33050:SF7">
    <property type="entry name" value="RIBONUCLEASE H"/>
    <property type="match status" value="1"/>
</dbReference>
<dbReference type="InterPro" id="IPR036397">
    <property type="entry name" value="RNaseH_sf"/>
</dbReference>
<name>A0A6J2YQR9_SITOR</name>
<dbReference type="InParanoid" id="A0A6J2YQR9"/>
<dbReference type="SUPFAM" id="SSF56672">
    <property type="entry name" value="DNA/RNA polymerases"/>
    <property type="match status" value="1"/>
</dbReference>
<dbReference type="InterPro" id="IPR052055">
    <property type="entry name" value="Hepadnavirus_pol/RT"/>
</dbReference>
<protein>
    <submittedName>
        <fullName evidence="3">Uncharacterized protein LOC115889704 isoform X1</fullName>
    </submittedName>
</protein>
<evidence type="ECO:0000313" key="3">
    <source>
        <dbReference type="RefSeq" id="XP_030765624.1"/>
    </source>
</evidence>
<dbReference type="InterPro" id="IPR043502">
    <property type="entry name" value="DNA/RNA_pol_sf"/>
</dbReference>
<dbReference type="OrthoDB" id="6712661at2759"/>
<keyword evidence="2" id="KW-1185">Reference proteome</keyword>
<evidence type="ECO:0000313" key="2">
    <source>
        <dbReference type="Proteomes" id="UP000504635"/>
    </source>
</evidence>
<dbReference type="InterPro" id="IPR043128">
    <property type="entry name" value="Rev_trsase/Diguanyl_cyclase"/>
</dbReference>
<dbReference type="InterPro" id="IPR000477">
    <property type="entry name" value="RT_dom"/>
</dbReference>
<dbReference type="Pfam" id="PF00078">
    <property type="entry name" value="RVT_1"/>
    <property type="match status" value="1"/>
</dbReference>
<reference evidence="3" key="1">
    <citation type="submission" date="2025-08" db="UniProtKB">
        <authorList>
            <consortium name="RefSeq"/>
        </authorList>
    </citation>
    <scope>IDENTIFICATION</scope>
    <source>
        <tissue evidence="3">Gonads</tissue>
    </source>
</reference>
<accession>A0A6J2YQR9</accession>
<dbReference type="Gene3D" id="3.30.420.10">
    <property type="entry name" value="Ribonuclease H-like superfamily/Ribonuclease H"/>
    <property type="match status" value="1"/>
</dbReference>
<dbReference type="CDD" id="cd09275">
    <property type="entry name" value="RNase_HI_RT_DIRS1"/>
    <property type="match status" value="1"/>
</dbReference>
<dbReference type="GeneID" id="115889704"/>
<feature type="domain" description="Reverse transcriptase" evidence="1">
    <location>
        <begin position="1"/>
        <end position="70"/>
    </location>
</feature>
<dbReference type="KEGG" id="soy:115889704"/>
<dbReference type="AlphaFoldDB" id="A0A6J2YQR9"/>